<keyword evidence="2" id="KW-0812">Transmembrane</keyword>
<gene>
    <name evidence="3" type="ORF">J5V96_05875</name>
</gene>
<organism evidence="3 4">
    <name type="scientific">Microbacterium stercoris</name>
    <dbReference type="NCBI Taxonomy" id="2820289"/>
    <lineage>
        <taxon>Bacteria</taxon>
        <taxon>Bacillati</taxon>
        <taxon>Actinomycetota</taxon>
        <taxon>Actinomycetes</taxon>
        <taxon>Micrococcales</taxon>
        <taxon>Microbacteriaceae</taxon>
        <taxon>Microbacterium</taxon>
    </lineage>
</organism>
<dbReference type="Proteomes" id="UP000680132">
    <property type="component" value="Unassembled WGS sequence"/>
</dbReference>
<accession>A0A939QQA4</accession>
<comment type="caution">
    <text evidence="3">The sequence shown here is derived from an EMBL/GenBank/DDBJ whole genome shotgun (WGS) entry which is preliminary data.</text>
</comment>
<evidence type="ECO:0000313" key="4">
    <source>
        <dbReference type="Proteomes" id="UP000680132"/>
    </source>
</evidence>
<keyword evidence="4" id="KW-1185">Reference proteome</keyword>
<keyword evidence="2" id="KW-1133">Transmembrane helix</keyword>
<name>A0A939QQA4_9MICO</name>
<dbReference type="RefSeq" id="WP_208501666.1">
    <property type="nucleotide sequence ID" value="NZ_JAGFOA010000002.1"/>
</dbReference>
<sequence length="108" mass="11252">MSQTTTRPGIRWPGVIWGALFALAAGVGILVLAVPDPQAVVGWIRPLLYAMRPEWFSAIVPLSIGLLVIALGVVWALQRRRSTDAAEPAAPAAPPAEAVPAAGTPHDG</sequence>
<reference evidence="3" key="1">
    <citation type="submission" date="2021-03" db="EMBL/GenBank/DDBJ databases">
        <title>Microbacterium sp. nov., a novel actinobacterium isolated from cow dung.</title>
        <authorList>
            <person name="Zhang L."/>
        </authorList>
    </citation>
    <scope>NUCLEOTIDE SEQUENCE</scope>
    <source>
        <strain evidence="3">NEAU-LLB</strain>
    </source>
</reference>
<evidence type="ECO:0000256" key="1">
    <source>
        <dbReference type="SAM" id="MobiDB-lite"/>
    </source>
</evidence>
<feature type="region of interest" description="Disordered" evidence="1">
    <location>
        <begin position="85"/>
        <end position="108"/>
    </location>
</feature>
<feature type="compositionally biased region" description="Low complexity" evidence="1">
    <location>
        <begin position="85"/>
        <end position="102"/>
    </location>
</feature>
<protein>
    <submittedName>
        <fullName evidence="3">Uncharacterized protein</fullName>
    </submittedName>
</protein>
<feature type="transmembrane region" description="Helical" evidence="2">
    <location>
        <begin position="12"/>
        <end position="35"/>
    </location>
</feature>
<dbReference type="AlphaFoldDB" id="A0A939QQA4"/>
<evidence type="ECO:0000256" key="2">
    <source>
        <dbReference type="SAM" id="Phobius"/>
    </source>
</evidence>
<evidence type="ECO:0000313" key="3">
    <source>
        <dbReference type="EMBL" id="MBO3663038.1"/>
    </source>
</evidence>
<dbReference type="EMBL" id="JAGFOA010000002">
    <property type="protein sequence ID" value="MBO3663038.1"/>
    <property type="molecule type" value="Genomic_DNA"/>
</dbReference>
<proteinExistence type="predicted"/>
<keyword evidence="2" id="KW-0472">Membrane</keyword>
<feature type="transmembrane region" description="Helical" evidence="2">
    <location>
        <begin position="55"/>
        <end position="77"/>
    </location>
</feature>